<evidence type="ECO:0000313" key="3">
    <source>
        <dbReference type="Proteomes" id="UP000016933"/>
    </source>
</evidence>
<feature type="chain" id="PRO_5004109924" evidence="1">
    <location>
        <begin position="20"/>
        <end position="186"/>
    </location>
</feature>
<name>N1PMT3_DOTSN</name>
<keyword evidence="1" id="KW-0732">Signal</keyword>
<dbReference type="AlphaFoldDB" id="N1PMT3"/>
<gene>
    <name evidence="2" type="ORF">DOTSEDRAFT_34317</name>
</gene>
<dbReference type="OMA" id="FNTACRI"/>
<protein>
    <submittedName>
        <fullName evidence="2">Uncharacterized protein</fullName>
    </submittedName>
</protein>
<dbReference type="Proteomes" id="UP000016933">
    <property type="component" value="Unassembled WGS sequence"/>
</dbReference>
<dbReference type="EMBL" id="KB446539">
    <property type="protein sequence ID" value="EME43729.1"/>
    <property type="molecule type" value="Genomic_DNA"/>
</dbReference>
<reference evidence="3" key="1">
    <citation type="journal article" date="2012" name="PLoS Genet.">
        <title>The genomes of the fungal plant pathogens Cladosporium fulvum and Dothistroma septosporum reveal adaptation to different hosts and lifestyles but also signatures of common ancestry.</title>
        <authorList>
            <person name="de Wit P.J.G.M."/>
            <person name="van der Burgt A."/>
            <person name="Oekmen B."/>
            <person name="Stergiopoulos I."/>
            <person name="Abd-Elsalam K.A."/>
            <person name="Aerts A.L."/>
            <person name="Bahkali A.H."/>
            <person name="Beenen H.G."/>
            <person name="Chettri P."/>
            <person name="Cox M.P."/>
            <person name="Datema E."/>
            <person name="de Vries R.P."/>
            <person name="Dhillon B."/>
            <person name="Ganley A.R."/>
            <person name="Griffiths S.A."/>
            <person name="Guo Y."/>
            <person name="Hamelin R.C."/>
            <person name="Henrissat B."/>
            <person name="Kabir M.S."/>
            <person name="Jashni M.K."/>
            <person name="Kema G."/>
            <person name="Klaubauf S."/>
            <person name="Lapidus A."/>
            <person name="Levasseur A."/>
            <person name="Lindquist E."/>
            <person name="Mehrabi R."/>
            <person name="Ohm R.A."/>
            <person name="Owen T.J."/>
            <person name="Salamov A."/>
            <person name="Schwelm A."/>
            <person name="Schijlen E."/>
            <person name="Sun H."/>
            <person name="van den Burg H.A."/>
            <person name="van Ham R.C.H.J."/>
            <person name="Zhang S."/>
            <person name="Goodwin S.B."/>
            <person name="Grigoriev I.V."/>
            <person name="Collemare J."/>
            <person name="Bradshaw R.E."/>
        </authorList>
    </citation>
    <scope>NUCLEOTIDE SEQUENCE [LARGE SCALE GENOMIC DNA]</scope>
    <source>
        <strain evidence="3">NZE10 / CBS 128990</strain>
    </source>
</reference>
<sequence>MYLSAFLAAALSTSAYAAAACTAKDRLYYANQVPVSYSQTGPVATEESFSQIPFGVGSLSGPCETVIYPNGGPGIIVGETGEDVVRFGTTTRQGFYSVTGKYEDFPQNGTTVIYTNVTLGVESDVDSGVTFAGQVYLDFNTACRISAVRAFAEVPKYIDGQPTNLSQILSFPDLPLLSVPFVPGTG</sequence>
<dbReference type="eggNOG" id="ENOG502RWEJ">
    <property type="taxonomic scope" value="Eukaryota"/>
</dbReference>
<dbReference type="OrthoDB" id="3548295at2759"/>
<proteinExistence type="predicted"/>
<accession>N1PMT3</accession>
<dbReference type="HOGENOM" id="CLU_1454373_0_0_1"/>
<keyword evidence="3" id="KW-1185">Reference proteome</keyword>
<evidence type="ECO:0000256" key="1">
    <source>
        <dbReference type="SAM" id="SignalP"/>
    </source>
</evidence>
<feature type="signal peptide" evidence="1">
    <location>
        <begin position="1"/>
        <end position="19"/>
    </location>
</feature>
<reference evidence="2 3" key="2">
    <citation type="journal article" date="2012" name="PLoS Pathog.">
        <title>Diverse lifestyles and strategies of plant pathogenesis encoded in the genomes of eighteen Dothideomycetes fungi.</title>
        <authorList>
            <person name="Ohm R.A."/>
            <person name="Feau N."/>
            <person name="Henrissat B."/>
            <person name="Schoch C.L."/>
            <person name="Horwitz B.A."/>
            <person name="Barry K.W."/>
            <person name="Condon B.J."/>
            <person name="Copeland A.C."/>
            <person name="Dhillon B."/>
            <person name="Glaser F."/>
            <person name="Hesse C.N."/>
            <person name="Kosti I."/>
            <person name="LaButti K."/>
            <person name="Lindquist E.A."/>
            <person name="Lucas S."/>
            <person name="Salamov A.A."/>
            <person name="Bradshaw R.E."/>
            <person name="Ciuffetti L."/>
            <person name="Hamelin R.C."/>
            <person name="Kema G.H.J."/>
            <person name="Lawrence C."/>
            <person name="Scott J.A."/>
            <person name="Spatafora J.W."/>
            <person name="Turgeon B.G."/>
            <person name="de Wit P.J.G.M."/>
            <person name="Zhong S."/>
            <person name="Goodwin S.B."/>
            <person name="Grigoriev I.V."/>
        </authorList>
    </citation>
    <scope>NUCLEOTIDE SEQUENCE [LARGE SCALE GENOMIC DNA]</scope>
    <source>
        <strain evidence="3">NZE10 / CBS 128990</strain>
    </source>
</reference>
<organism evidence="2 3">
    <name type="scientific">Dothistroma septosporum (strain NZE10 / CBS 128990)</name>
    <name type="common">Red band needle blight fungus</name>
    <name type="synonym">Mycosphaerella pini</name>
    <dbReference type="NCBI Taxonomy" id="675120"/>
    <lineage>
        <taxon>Eukaryota</taxon>
        <taxon>Fungi</taxon>
        <taxon>Dikarya</taxon>
        <taxon>Ascomycota</taxon>
        <taxon>Pezizomycotina</taxon>
        <taxon>Dothideomycetes</taxon>
        <taxon>Dothideomycetidae</taxon>
        <taxon>Mycosphaerellales</taxon>
        <taxon>Mycosphaerellaceae</taxon>
        <taxon>Dothistroma</taxon>
    </lineage>
</organism>
<evidence type="ECO:0000313" key="2">
    <source>
        <dbReference type="EMBL" id="EME43729.1"/>
    </source>
</evidence>